<evidence type="ECO:0000256" key="6">
    <source>
        <dbReference type="SAM" id="Phobius"/>
    </source>
</evidence>
<dbReference type="PROSITE" id="PS50026">
    <property type="entry name" value="EGF_3"/>
    <property type="match status" value="2"/>
</dbReference>
<dbReference type="SMART" id="SM00181">
    <property type="entry name" value="EGF"/>
    <property type="match status" value="3"/>
</dbReference>
<feature type="disulfide bond" evidence="5">
    <location>
        <begin position="323"/>
        <end position="332"/>
    </location>
</feature>
<dbReference type="Pfam" id="PF00008">
    <property type="entry name" value="EGF"/>
    <property type="match status" value="1"/>
</dbReference>
<organism evidence="9 10">
    <name type="scientific">Opisthorchis viverrini</name>
    <name type="common">Southeast Asian liver fluke</name>
    <dbReference type="NCBI Taxonomy" id="6198"/>
    <lineage>
        <taxon>Eukaryota</taxon>
        <taxon>Metazoa</taxon>
        <taxon>Spiralia</taxon>
        <taxon>Lophotrochozoa</taxon>
        <taxon>Platyhelminthes</taxon>
        <taxon>Trematoda</taxon>
        <taxon>Digenea</taxon>
        <taxon>Opisthorchiida</taxon>
        <taxon>Opisthorchiata</taxon>
        <taxon>Opisthorchiidae</taxon>
        <taxon>Opisthorchis</taxon>
    </lineage>
</organism>
<feature type="disulfide bond" evidence="5">
    <location>
        <begin position="410"/>
        <end position="427"/>
    </location>
</feature>
<keyword evidence="3" id="KW-0677">Repeat</keyword>
<dbReference type="InterPro" id="IPR051022">
    <property type="entry name" value="Notch_Cell-Fate_Det"/>
</dbReference>
<evidence type="ECO:0000313" key="9">
    <source>
        <dbReference type="EMBL" id="OON18349.1"/>
    </source>
</evidence>
<feature type="signal peptide" evidence="7">
    <location>
        <begin position="1"/>
        <end position="21"/>
    </location>
</feature>
<dbReference type="PANTHER" id="PTHR24049:SF22">
    <property type="entry name" value="DROSOPHILA CRUMBS HOMOLOG"/>
    <property type="match status" value="1"/>
</dbReference>
<keyword evidence="4 5" id="KW-1015">Disulfide bond</keyword>
<protein>
    <submittedName>
        <fullName evidence="9">EGF-like domain protein</fullName>
    </submittedName>
</protein>
<dbReference type="GO" id="GO:0045197">
    <property type="term" value="P:establishment or maintenance of epithelial cell apical/basal polarity"/>
    <property type="evidence" value="ECO:0007669"/>
    <property type="project" value="TreeGrafter"/>
</dbReference>
<dbReference type="EMBL" id="KV894269">
    <property type="protein sequence ID" value="OON18349.1"/>
    <property type="molecule type" value="Genomic_DNA"/>
</dbReference>
<dbReference type="PROSITE" id="PS00022">
    <property type="entry name" value="EGF_1"/>
    <property type="match status" value="2"/>
</dbReference>
<keyword evidence="1 5" id="KW-0245">EGF-like domain</keyword>
<feature type="domain" description="EGF-like" evidence="8">
    <location>
        <begin position="400"/>
        <end position="439"/>
    </location>
</feature>
<feature type="transmembrane region" description="Helical" evidence="6">
    <location>
        <begin position="588"/>
        <end position="611"/>
    </location>
</feature>
<dbReference type="GO" id="GO:0005509">
    <property type="term" value="F:calcium ion binding"/>
    <property type="evidence" value="ECO:0007669"/>
    <property type="project" value="InterPro"/>
</dbReference>
<dbReference type="SMART" id="SM00179">
    <property type="entry name" value="EGF_CA"/>
    <property type="match status" value="2"/>
</dbReference>
<gene>
    <name evidence="9" type="ORF">X801_05798</name>
</gene>
<keyword evidence="2 7" id="KW-0732">Signal</keyword>
<reference evidence="9 10" key="1">
    <citation type="submission" date="2015-03" db="EMBL/GenBank/DDBJ databases">
        <title>Draft genome of the nematode, Opisthorchis viverrini.</title>
        <authorList>
            <person name="Mitreva M."/>
        </authorList>
    </citation>
    <scope>NUCLEOTIDE SEQUENCE [LARGE SCALE GENOMIC DNA]</scope>
    <source>
        <strain evidence="9">Khon Kaen</strain>
    </source>
</reference>
<dbReference type="InterPro" id="IPR001881">
    <property type="entry name" value="EGF-like_Ca-bd_dom"/>
</dbReference>
<evidence type="ECO:0000259" key="8">
    <source>
        <dbReference type="PROSITE" id="PS50026"/>
    </source>
</evidence>
<keyword evidence="6" id="KW-0812">Transmembrane</keyword>
<dbReference type="GO" id="GO:0005886">
    <property type="term" value="C:plasma membrane"/>
    <property type="evidence" value="ECO:0007669"/>
    <property type="project" value="TreeGrafter"/>
</dbReference>
<keyword evidence="6" id="KW-0472">Membrane</keyword>
<dbReference type="PROSITE" id="PS01186">
    <property type="entry name" value="EGF_2"/>
    <property type="match status" value="1"/>
</dbReference>
<feature type="domain" description="EGF-like" evidence="8">
    <location>
        <begin position="283"/>
        <end position="333"/>
    </location>
</feature>
<feature type="chain" id="PRO_5013386355" evidence="7">
    <location>
        <begin position="22"/>
        <end position="620"/>
    </location>
</feature>
<dbReference type="CDD" id="cd00054">
    <property type="entry name" value="EGF_CA"/>
    <property type="match status" value="2"/>
</dbReference>
<dbReference type="GO" id="GO:0032991">
    <property type="term" value="C:protein-containing complex"/>
    <property type="evidence" value="ECO:0007669"/>
    <property type="project" value="TreeGrafter"/>
</dbReference>
<evidence type="ECO:0000313" key="10">
    <source>
        <dbReference type="Proteomes" id="UP000243686"/>
    </source>
</evidence>
<proteinExistence type="predicted"/>
<dbReference type="PANTHER" id="PTHR24049">
    <property type="entry name" value="CRUMBS FAMILY MEMBER"/>
    <property type="match status" value="1"/>
</dbReference>
<evidence type="ECO:0000256" key="1">
    <source>
        <dbReference type="ARBA" id="ARBA00022536"/>
    </source>
</evidence>
<feature type="disulfide bond" evidence="5">
    <location>
        <begin position="429"/>
        <end position="438"/>
    </location>
</feature>
<evidence type="ECO:0000256" key="3">
    <source>
        <dbReference type="ARBA" id="ARBA00022737"/>
    </source>
</evidence>
<comment type="caution">
    <text evidence="5">Lacks conserved residue(s) required for the propagation of feature annotation.</text>
</comment>
<dbReference type="GO" id="GO:0007157">
    <property type="term" value="P:heterophilic cell-cell adhesion via plasma membrane cell adhesion molecules"/>
    <property type="evidence" value="ECO:0007669"/>
    <property type="project" value="TreeGrafter"/>
</dbReference>
<evidence type="ECO:0000256" key="4">
    <source>
        <dbReference type="ARBA" id="ARBA00023157"/>
    </source>
</evidence>
<keyword evidence="10" id="KW-1185">Reference proteome</keyword>
<evidence type="ECO:0000256" key="7">
    <source>
        <dbReference type="SAM" id="SignalP"/>
    </source>
</evidence>
<sequence length="620" mass="70861">MLLSTAFKWAVLWSFLLTSSGYVYFIEQEAYDIHQFWACRGVPALKAQRVFLPEEATEVYYSTLMSGRFPEDRYLDPEVPPASILTSEAYLEVLEIVLSKPEEEFGNRLYMAMNCHLFNNMEWVRDVFNRALSRNTATVRAILDIIYRIGLCLRGIDTHLNCPDVCRNKQGDYCAKSPHSIGTCSSYLDDSILSVLPELTSNVSANTPSITTFHRQVPIQRRLPLDFFFRLNRTKEVIEIQKQIARTAYCPCRMYYREVTNDLAYLSYDQYDKFLDGCIDVSQDIGCGGSNPCVNGGRCVTKLVENTFGSEYLQEIATVTCECPPAFRGEFCELETDRCVEENVCGEFACLRDPHDMDNGYRCLCPPTHKRKSPGEPMCVPLPACGERLETLDETDEYVLSNPAATQNPCLNRGYCVQGEDPTMYTCICQPGYMGKNCEIEPPEATWGPWTSWSDCIWPEPYEICYKRPFQQQTRRCLKYKPGQRCIGSQRRQRHAGCDLNSGSPASFTGITSLKRERLKKSAELCELSGKQIQTSISEKILGEQLLSIEAVDDWSTVGLEDAPFLNLPTSLRHGDLQAVNWPRAEDLLFMTLWIYAVLIHIALILLWIYYIHRWHYTNT</sequence>
<dbReference type="Gene3D" id="2.10.25.10">
    <property type="entry name" value="Laminin"/>
    <property type="match status" value="2"/>
</dbReference>
<evidence type="ECO:0000256" key="2">
    <source>
        <dbReference type="ARBA" id="ARBA00022729"/>
    </source>
</evidence>
<accession>A0A1S8WUZ0</accession>
<evidence type="ECO:0000256" key="5">
    <source>
        <dbReference type="PROSITE-ProRule" id="PRU00076"/>
    </source>
</evidence>
<dbReference type="SUPFAM" id="SSF57196">
    <property type="entry name" value="EGF/Laminin"/>
    <property type="match status" value="2"/>
</dbReference>
<name>A0A1S8WUZ0_OPIVI</name>
<keyword evidence="6" id="KW-1133">Transmembrane helix</keyword>
<dbReference type="AlphaFoldDB" id="A0A1S8WUZ0"/>
<dbReference type="InterPro" id="IPR000742">
    <property type="entry name" value="EGF"/>
</dbReference>
<dbReference type="Proteomes" id="UP000243686">
    <property type="component" value="Unassembled WGS sequence"/>
</dbReference>